<organism evidence="1 2">
    <name type="scientific">Azospira oryzae</name>
    <dbReference type="NCBI Taxonomy" id="146939"/>
    <lineage>
        <taxon>Bacteria</taxon>
        <taxon>Pseudomonadati</taxon>
        <taxon>Pseudomonadota</taxon>
        <taxon>Betaproteobacteria</taxon>
        <taxon>Rhodocyclales</taxon>
        <taxon>Rhodocyclaceae</taxon>
        <taxon>Azospira</taxon>
    </lineage>
</organism>
<keyword evidence="2" id="KW-1185">Reference proteome</keyword>
<accession>A0ABY0IUY1</accession>
<gene>
    <name evidence="1" type="ORF">EV678_1748</name>
</gene>
<protein>
    <submittedName>
        <fullName evidence="1">Uncharacterized protein</fullName>
    </submittedName>
</protein>
<proteinExistence type="predicted"/>
<sequence length="58" mass="6558">MPIHICPVCGTRHPISAVEHPFAYGRQLTCGPQCKHRLRQQVRQRILAELALRAAAKE</sequence>
<dbReference type="RefSeq" id="WP_165397475.1">
    <property type="nucleotide sequence ID" value="NZ_SHKM01000001.1"/>
</dbReference>
<name>A0ABY0IUY1_9RHOO</name>
<evidence type="ECO:0000313" key="1">
    <source>
        <dbReference type="EMBL" id="RZT90923.1"/>
    </source>
</evidence>
<dbReference type="Proteomes" id="UP000292136">
    <property type="component" value="Unassembled WGS sequence"/>
</dbReference>
<dbReference type="EMBL" id="SHKM01000001">
    <property type="protein sequence ID" value="RZT90923.1"/>
    <property type="molecule type" value="Genomic_DNA"/>
</dbReference>
<evidence type="ECO:0000313" key="2">
    <source>
        <dbReference type="Proteomes" id="UP000292136"/>
    </source>
</evidence>
<comment type="caution">
    <text evidence="1">The sequence shown here is derived from an EMBL/GenBank/DDBJ whole genome shotgun (WGS) entry which is preliminary data.</text>
</comment>
<reference evidence="1 2" key="1">
    <citation type="submission" date="2019-02" db="EMBL/GenBank/DDBJ databases">
        <title>Genomic Encyclopedia of Type Strains, Phase IV (KMG-IV): sequencing the most valuable type-strain genomes for metagenomic binning, comparative biology and taxonomic classification.</title>
        <authorList>
            <person name="Goeker M."/>
        </authorList>
    </citation>
    <scope>NUCLEOTIDE SEQUENCE [LARGE SCALE GENOMIC DNA]</scope>
    <source>
        <strain evidence="1 2">DSM 21223</strain>
    </source>
</reference>